<evidence type="ECO:0000259" key="4">
    <source>
        <dbReference type="Pfam" id="PF00389"/>
    </source>
</evidence>
<dbReference type="InterPro" id="IPR029753">
    <property type="entry name" value="D-isomer_DH_CS"/>
</dbReference>
<dbReference type="InterPro" id="IPR036291">
    <property type="entry name" value="NAD(P)-bd_dom_sf"/>
</dbReference>
<evidence type="ECO:0000256" key="3">
    <source>
        <dbReference type="RuleBase" id="RU003719"/>
    </source>
</evidence>
<dbReference type="PROSITE" id="PS00671">
    <property type="entry name" value="D_2_HYDROXYACID_DH_3"/>
    <property type="match status" value="1"/>
</dbReference>
<reference evidence="7" key="1">
    <citation type="submission" date="2022-11" db="UniProtKB">
        <authorList>
            <consortium name="WormBaseParasite"/>
        </authorList>
    </citation>
    <scope>IDENTIFICATION</scope>
</reference>
<accession>A0A914ZGS1</accession>
<dbReference type="GO" id="GO:0030267">
    <property type="term" value="F:glyoxylate reductase (NADPH) activity"/>
    <property type="evidence" value="ECO:0007669"/>
    <property type="project" value="TreeGrafter"/>
</dbReference>
<dbReference type="AlphaFoldDB" id="A0A914ZGS1"/>
<sequence>NHFDHCLAEQRIISSTETLSIGFDHVDIQECKKRNIIVTNTPDVLTETTAELTIALLLATARRLPEGVEEVKKGRWGTWAPFYMCGVGIQESTVGIIGFGRIGCSVIEKLKVFHPSRIIYSDVFRNEKKAAEMGVEFVQMDDLFAKSDFIIVTCSMTDKNRGFINKESLSKMKNNAVLINTSRGGLVNHQDLYEALKEGRIRAAGIDVTDPEPLPTSSPLLELSNCVVLPHIGSATLSTRERMMHLAEDGILAVLTNSKIPDRIRVV</sequence>
<dbReference type="GO" id="GO:0005829">
    <property type="term" value="C:cytosol"/>
    <property type="evidence" value="ECO:0007669"/>
    <property type="project" value="TreeGrafter"/>
</dbReference>
<dbReference type="Pfam" id="PF00389">
    <property type="entry name" value="2-Hacid_dh"/>
    <property type="match status" value="1"/>
</dbReference>
<evidence type="ECO:0000259" key="5">
    <source>
        <dbReference type="Pfam" id="PF02826"/>
    </source>
</evidence>
<dbReference type="InterPro" id="IPR006140">
    <property type="entry name" value="D-isomer_DH_NAD-bd"/>
</dbReference>
<dbReference type="SUPFAM" id="SSF51735">
    <property type="entry name" value="NAD(P)-binding Rossmann-fold domains"/>
    <property type="match status" value="1"/>
</dbReference>
<dbReference type="Proteomes" id="UP000887569">
    <property type="component" value="Unplaced"/>
</dbReference>
<keyword evidence="1 3" id="KW-0560">Oxidoreductase</keyword>
<evidence type="ECO:0000313" key="6">
    <source>
        <dbReference type="Proteomes" id="UP000887569"/>
    </source>
</evidence>
<protein>
    <recommendedName>
        <fullName evidence="2">Glyoxylate reductase/hydroxypyruvate reductase</fullName>
    </recommendedName>
</protein>
<feature type="domain" description="D-isomer specific 2-hydroxyacid dehydrogenase NAD-binding" evidence="5">
    <location>
        <begin position="54"/>
        <end position="233"/>
    </location>
</feature>
<evidence type="ECO:0000313" key="7">
    <source>
        <dbReference type="WBParaSite" id="PgB04_g019_t03"/>
    </source>
</evidence>
<dbReference type="GO" id="GO:0008465">
    <property type="term" value="F:hydroxypyruvate reductase (NADH) activity"/>
    <property type="evidence" value="ECO:0007669"/>
    <property type="project" value="TreeGrafter"/>
</dbReference>
<organism evidence="6 7">
    <name type="scientific">Parascaris univalens</name>
    <name type="common">Nematode worm</name>
    <dbReference type="NCBI Taxonomy" id="6257"/>
    <lineage>
        <taxon>Eukaryota</taxon>
        <taxon>Metazoa</taxon>
        <taxon>Ecdysozoa</taxon>
        <taxon>Nematoda</taxon>
        <taxon>Chromadorea</taxon>
        <taxon>Rhabditida</taxon>
        <taxon>Spirurina</taxon>
        <taxon>Ascaridomorpha</taxon>
        <taxon>Ascaridoidea</taxon>
        <taxon>Ascarididae</taxon>
        <taxon>Parascaris</taxon>
    </lineage>
</organism>
<evidence type="ECO:0000256" key="2">
    <source>
        <dbReference type="ARBA" id="ARBA00073306"/>
    </source>
</evidence>
<keyword evidence="6" id="KW-1185">Reference proteome</keyword>
<dbReference type="FunFam" id="3.40.50.720:FF:000026">
    <property type="entry name" value="Glyoxylate/hydroxypyruvate reductase B"/>
    <property type="match status" value="1"/>
</dbReference>
<comment type="similarity">
    <text evidence="3">Belongs to the D-isomer specific 2-hydroxyacid dehydrogenase family.</text>
</comment>
<dbReference type="InterPro" id="IPR006139">
    <property type="entry name" value="D-isomer_2_OHA_DH_cat_dom"/>
</dbReference>
<dbReference type="Pfam" id="PF02826">
    <property type="entry name" value="2-Hacid_dh_C"/>
    <property type="match status" value="1"/>
</dbReference>
<dbReference type="CDD" id="cd05301">
    <property type="entry name" value="GDH"/>
    <property type="match status" value="1"/>
</dbReference>
<dbReference type="GO" id="GO:0051287">
    <property type="term" value="F:NAD binding"/>
    <property type="evidence" value="ECO:0007669"/>
    <property type="project" value="InterPro"/>
</dbReference>
<proteinExistence type="inferred from homology"/>
<dbReference type="WBParaSite" id="PgB04_g019_t03">
    <property type="protein sequence ID" value="PgB04_g019_t03"/>
    <property type="gene ID" value="PgB04_g019"/>
</dbReference>
<dbReference type="PANTHER" id="PTHR10996:SF277">
    <property type="entry name" value="GLYOXYLATE REDUCTASE_HYDROXYPYRUVATE REDUCTASE"/>
    <property type="match status" value="1"/>
</dbReference>
<name>A0A914ZGS1_PARUN</name>
<dbReference type="PANTHER" id="PTHR10996">
    <property type="entry name" value="2-HYDROXYACID DEHYDROGENASE-RELATED"/>
    <property type="match status" value="1"/>
</dbReference>
<evidence type="ECO:0000256" key="1">
    <source>
        <dbReference type="ARBA" id="ARBA00023002"/>
    </source>
</evidence>
<dbReference type="Gene3D" id="3.40.50.720">
    <property type="entry name" value="NAD(P)-binding Rossmann-like Domain"/>
    <property type="match status" value="2"/>
</dbReference>
<feature type="domain" description="D-isomer specific 2-hydroxyacid dehydrogenase catalytic" evidence="4">
    <location>
        <begin position="18"/>
        <end position="263"/>
    </location>
</feature>
<dbReference type="InterPro" id="IPR050223">
    <property type="entry name" value="D-isomer_2-hydroxyacid_DH"/>
</dbReference>